<evidence type="ECO:0000313" key="2">
    <source>
        <dbReference type="Proteomes" id="UP001357485"/>
    </source>
</evidence>
<proteinExistence type="predicted"/>
<comment type="caution">
    <text evidence="1">The sequence shown here is derived from an EMBL/GenBank/DDBJ whole genome shotgun (WGS) entry which is preliminary data.</text>
</comment>
<organism evidence="1 2">
    <name type="scientific">Cryomyces antarcticus</name>
    <dbReference type="NCBI Taxonomy" id="329879"/>
    <lineage>
        <taxon>Eukaryota</taxon>
        <taxon>Fungi</taxon>
        <taxon>Dikarya</taxon>
        <taxon>Ascomycota</taxon>
        <taxon>Pezizomycotina</taxon>
        <taxon>Dothideomycetes</taxon>
        <taxon>Dothideomycetes incertae sedis</taxon>
        <taxon>Cryomyces</taxon>
    </lineage>
</organism>
<keyword evidence="2" id="KW-1185">Reference proteome</keyword>
<gene>
    <name evidence="1" type="ORF">LTR16_010072</name>
</gene>
<dbReference type="Proteomes" id="UP001357485">
    <property type="component" value="Unassembled WGS sequence"/>
</dbReference>
<dbReference type="EMBL" id="JAVRRA010002774">
    <property type="protein sequence ID" value="KAK5277227.1"/>
    <property type="molecule type" value="Genomic_DNA"/>
</dbReference>
<accession>A0ABR0M2C4</accession>
<feature type="non-terminal residue" evidence="1">
    <location>
        <position position="1"/>
    </location>
</feature>
<reference evidence="1 2" key="1">
    <citation type="submission" date="2023-08" db="EMBL/GenBank/DDBJ databases">
        <title>Black Yeasts Isolated from many extreme environments.</title>
        <authorList>
            <person name="Coleine C."/>
            <person name="Stajich J.E."/>
            <person name="Selbmann L."/>
        </authorList>
    </citation>
    <scope>NUCLEOTIDE SEQUENCE [LARGE SCALE GENOMIC DNA]</scope>
    <source>
        <strain evidence="1 2">CCFEE 536</strain>
    </source>
</reference>
<evidence type="ECO:0000313" key="1">
    <source>
        <dbReference type="EMBL" id="KAK5277227.1"/>
    </source>
</evidence>
<protein>
    <submittedName>
        <fullName evidence="1">Uncharacterized protein</fullName>
    </submittedName>
</protein>
<name>A0ABR0M2C4_9PEZI</name>
<sequence>AFERYYVWVDYLTENEVIDHKQKEQACWYWLVLTRNRLASLGREGDVQLFDKFLATIDPGFERTSTMAGIVAMLMDPKYYQDSLQMVWQLEQDGITSPYDLGQRIYFWLFLALNWEES</sequence>